<dbReference type="Pfam" id="PF02381">
    <property type="entry name" value="MraZ"/>
    <property type="match status" value="1"/>
</dbReference>
<accession>A0A1I6M6T3</accession>
<dbReference type="InterPro" id="IPR037914">
    <property type="entry name" value="SpoVT-AbrB_sf"/>
</dbReference>
<keyword evidence="2 7" id="KW-0963">Cytoplasm</keyword>
<evidence type="ECO:0000256" key="2">
    <source>
        <dbReference type="ARBA" id="ARBA00022490"/>
    </source>
</evidence>
<dbReference type="GO" id="GO:2000143">
    <property type="term" value="P:negative regulation of DNA-templated transcription initiation"/>
    <property type="evidence" value="ECO:0007669"/>
    <property type="project" value="TreeGrafter"/>
</dbReference>
<dbReference type="InterPro" id="IPR035642">
    <property type="entry name" value="MraZ_N"/>
</dbReference>
<comment type="subcellular location">
    <subcellularLocation>
        <location evidence="7">Cytoplasm</location>
        <location evidence="7">Nucleoid</location>
    </subcellularLocation>
</comment>
<evidence type="ECO:0000256" key="4">
    <source>
        <dbReference type="ARBA" id="ARBA00023015"/>
    </source>
</evidence>
<dbReference type="Proteomes" id="UP000198824">
    <property type="component" value="Unassembled WGS sequence"/>
</dbReference>
<feature type="domain" description="SpoVT-AbrB" evidence="8">
    <location>
        <begin position="10"/>
        <end position="56"/>
    </location>
</feature>
<keyword evidence="5 7" id="KW-0238">DNA-binding</keyword>
<proteinExistence type="inferred from homology"/>
<sequence length="171" mass="18773">MERSFFFHGGYLNAVDAKGRVSLPAPFRKVIEKRAKLSFPGGDDEDKSLKIGDFAKKGCLRAFDQTYSAKLYASIRDSVAKRGLDPIEELDAIGDMTQATFGGSPDVPYDAAGRMVLPPPLRDAAGIADLAWFVGNADTIQIWNPDRFRANCADQADLLRQLDYALGERAK</sequence>
<dbReference type="InterPro" id="IPR007159">
    <property type="entry name" value="SpoVT-AbrB_dom"/>
</dbReference>
<organism evidence="9 10">
    <name type="scientific">Sphingomonas jatrophae</name>
    <dbReference type="NCBI Taxonomy" id="1166337"/>
    <lineage>
        <taxon>Bacteria</taxon>
        <taxon>Pseudomonadati</taxon>
        <taxon>Pseudomonadota</taxon>
        <taxon>Alphaproteobacteria</taxon>
        <taxon>Sphingomonadales</taxon>
        <taxon>Sphingomonadaceae</taxon>
        <taxon>Sphingomonas</taxon>
    </lineage>
</organism>
<dbReference type="GO" id="GO:0005737">
    <property type="term" value="C:cytoplasm"/>
    <property type="evidence" value="ECO:0007669"/>
    <property type="project" value="UniProtKB-UniRule"/>
</dbReference>
<dbReference type="InterPro" id="IPR038619">
    <property type="entry name" value="MraZ_sf"/>
</dbReference>
<name>A0A1I6M6T3_9SPHN</name>
<evidence type="ECO:0000256" key="7">
    <source>
        <dbReference type="HAMAP-Rule" id="MF_01008"/>
    </source>
</evidence>
<keyword evidence="4 7" id="KW-0805">Transcription regulation</keyword>
<evidence type="ECO:0000256" key="3">
    <source>
        <dbReference type="ARBA" id="ARBA00022737"/>
    </source>
</evidence>
<keyword evidence="6 7" id="KW-0804">Transcription</keyword>
<feature type="domain" description="SpoVT-AbrB" evidence="8">
    <location>
        <begin position="104"/>
        <end position="147"/>
    </location>
</feature>
<keyword evidence="10" id="KW-1185">Reference proteome</keyword>
<evidence type="ECO:0000259" key="8">
    <source>
        <dbReference type="PROSITE" id="PS51740"/>
    </source>
</evidence>
<dbReference type="Gene3D" id="3.40.1550.20">
    <property type="entry name" value="Transcriptional regulator MraZ domain"/>
    <property type="match status" value="1"/>
</dbReference>
<dbReference type="HAMAP" id="MF_01008">
    <property type="entry name" value="MraZ"/>
    <property type="match status" value="1"/>
</dbReference>
<dbReference type="PROSITE" id="PS51740">
    <property type="entry name" value="SPOVT_ABRB"/>
    <property type="match status" value="2"/>
</dbReference>
<dbReference type="GO" id="GO:0003700">
    <property type="term" value="F:DNA-binding transcription factor activity"/>
    <property type="evidence" value="ECO:0007669"/>
    <property type="project" value="UniProtKB-UniRule"/>
</dbReference>
<dbReference type="InterPro" id="IPR020603">
    <property type="entry name" value="MraZ_dom"/>
</dbReference>
<evidence type="ECO:0000256" key="6">
    <source>
        <dbReference type="ARBA" id="ARBA00023163"/>
    </source>
</evidence>
<evidence type="ECO:0000313" key="10">
    <source>
        <dbReference type="Proteomes" id="UP000198824"/>
    </source>
</evidence>
<dbReference type="STRING" id="1166337.SAMN05192580_3576"/>
<dbReference type="CDD" id="cd16321">
    <property type="entry name" value="MraZ_C"/>
    <property type="match status" value="1"/>
</dbReference>
<gene>
    <name evidence="7" type="primary">mraZ</name>
    <name evidence="9" type="ORF">SAMN05192580_3576</name>
</gene>
<dbReference type="GO" id="GO:0000976">
    <property type="term" value="F:transcription cis-regulatory region binding"/>
    <property type="evidence" value="ECO:0007669"/>
    <property type="project" value="TreeGrafter"/>
</dbReference>
<evidence type="ECO:0000256" key="5">
    <source>
        <dbReference type="ARBA" id="ARBA00023125"/>
    </source>
</evidence>
<evidence type="ECO:0000313" key="9">
    <source>
        <dbReference type="EMBL" id="SFS11406.1"/>
    </source>
</evidence>
<reference evidence="9 10" key="1">
    <citation type="submission" date="2016-10" db="EMBL/GenBank/DDBJ databases">
        <authorList>
            <person name="de Groot N.N."/>
        </authorList>
    </citation>
    <scope>NUCLEOTIDE SEQUENCE [LARGE SCALE GENOMIC DNA]</scope>
    <source>
        <strain evidence="9 10">S5-249</strain>
    </source>
</reference>
<comment type="subunit">
    <text evidence="7">Forms oligomers.</text>
</comment>
<keyword evidence="3" id="KW-0677">Repeat</keyword>
<dbReference type="PANTHER" id="PTHR34701">
    <property type="entry name" value="TRANSCRIPTIONAL REGULATOR MRAZ"/>
    <property type="match status" value="1"/>
</dbReference>
<dbReference type="CDD" id="cd16320">
    <property type="entry name" value="MraZ_N"/>
    <property type="match status" value="1"/>
</dbReference>
<dbReference type="PANTHER" id="PTHR34701:SF1">
    <property type="entry name" value="TRANSCRIPTIONAL REGULATOR MRAZ"/>
    <property type="match status" value="1"/>
</dbReference>
<evidence type="ECO:0000256" key="1">
    <source>
        <dbReference type="ARBA" id="ARBA00013860"/>
    </source>
</evidence>
<protein>
    <recommendedName>
        <fullName evidence="1 7">Transcriptional regulator MraZ</fullName>
    </recommendedName>
</protein>
<dbReference type="InterPro" id="IPR003444">
    <property type="entry name" value="MraZ"/>
</dbReference>
<comment type="similarity">
    <text evidence="7">Belongs to the MraZ family.</text>
</comment>
<dbReference type="EMBL" id="FOZG01000003">
    <property type="protein sequence ID" value="SFS11406.1"/>
    <property type="molecule type" value="Genomic_DNA"/>
</dbReference>
<dbReference type="InterPro" id="IPR035644">
    <property type="entry name" value="MraZ_C"/>
</dbReference>
<dbReference type="SUPFAM" id="SSF89447">
    <property type="entry name" value="AbrB/MazE/MraZ-like"/>
    <property type="match status" value="1"/>
</dbReference>
<dbReference type="GO" id="GO:0009295">
    <property type="term" value="C:nucleoid"/>
    <property type="evidence" value="ECO:0007669"/>
    <property type="project" value="UniProtKB-SubCell"/>
</dbReference>
<dbReference type="AlphaFoldDB" id="A0A1I6M6T3"/>